<dbReference type="FunFam" id="1.10.10.10:FF:000141">
    <property type="entry name" value="vacuolar protein-sorting-associated protein 25"/>
    <property type="match status" value="1"/>
</dbReference>
<name>A0A9N9BW60_9GLOM</name>
<dbReference type="Gene3D" id="1.10.10.10">
    <property type="entry name" value="Winged helix-like DNA-binding domain superfamily/Winged helix DNA-binding domain"/>
    <property type="match status" value="1"/>
</dbReference>
<dbReference type="SUPFAM" id="SSF46785">
    <property type="entry name" value="Winged helix' DNA-binding domain"/>
    <property type="match status" value="1"/>
</dbReference>
<dbReference type="PANTHER" id="PTHR13149:SF0">
    <property type="entry name" value="VACUOLAR PROTEIN-SORTING-ASSOCIATED PROTEIN 25"/>
    <property type="match status" value="1"/>
</dbReference>
<dbReference type="EMBL" id="CAJVPK010001322">
    <property type="protein sequence ID" value="CAG8581902.1"/>
    <property type="molecule type" value="Genomic_DNA"/>
</dbReference>
<accession>A0A9N9BW60</accession>
<dbReference type="Pfam" id="PF05871">
    <property type="entry name" value="ESCRT-II"/>
    <property type="match status" value="1"/>
</dbReference>
<sequence>MVKQEWDSPLSNRNVALIYWRKPEEWASLIDKWVFDCGLNNSIVTIYEILHGESSEGMEFHDLNQTILLKALDILVKRGAAQLLQGSSADDLGVKFFGINVVTIHLHHL</sequence>
<evidence type="ECO:0000313" key="5">
    <source>
        <dbReference type="EMBL" id="CAG8581902.1"/>
    </source>
</evidence>
<protein>
    <recommendedName>
        <fullName evidence="4">ESCRT-II complex subunit VPS25</fullName>
    </recommendedName>
</protein>
<evidence type="ECO:0000256" key="1">
    <source>
        <dbReference type="ARBA" id="ARBA00009674"/>
    </source>
</evidence>
<dbReference type="GO" id="GO:0042803">
    <property type="term" value="F:protein homodimerization activity"/>
    <property type="evidence" value="ECO:0007669"/>
    <property type="project" value="TreeGrafter"/>
</dbReference>
<dbReference type="GO" id="GO:0000814">
    <property type="term" value="C:ESCRT II complex"/>
    <property type="evidence" value="ECO:0007669"/>
    <property type="project" value="InterPro"/>
</dbReference>
<dbReference type="AlphaFoldDB" id="A0A9N9BW60"/>
<dbReference type="OrthoDB" id="245150at2759"/>
<dbReference type="PANTHER" id="PTHR13149">
    <property type="entry name" value="VACUOLAR PROTEIN SORTING-ASSOCIATED PROTEIN VPS25"/>
    <property type="match status" value="1"/>
</dbReference>
<evidence type="ECO:0000256" key="4">
    <source>
        <dbReference type="ARBA" id="ARBA00030094"/>
    </source>
</evidence>
<keyword evidence="6" id="KW-1185">Reference proteome</keyword>
<dbReference type="GO" id="GO:0016236">
    <property type="term" value="P:macroautophagy"/>
    <property type="evidence" value="ECO:0007669"/>
    <property type="project" value="UniProtKB-ARBA"/>
</dbReference>
<evidence type="ECO:0000256" key="3">
    <source>
        <dbReference type="ARBA" id="ARBA00022927"/>
    </source>
</evidence>
<dbReference type="GO" id="GO:0043328">
    <property type="term" value="P:protein transport to vacuole involved in ubiquitin-dependent protein catabolic process via the multivesicular body sorting pathway"/>
    <property type="evidence" value="ECO:0007669"/>
    <property type="project" value="TreeGrafter"/>
</dbReference>
<gene>
    <name evidence="5" type="ORF">DEBURN_LOCUS8614</name>
</gene>
<comment type="similarity">
    <text evidence="1">Belongs to the VPS25 family.</text>
</comment>
<evidence type="ECO:0000313" key="6">
    <source>
        <dbReference type="Proteomes" id="UP000789706"/>
    </source>
</evidence>
<keyword evidence="3" id="KW-0653">Protein transport</keyword>
<dbReference type="InterPro" id="IPR008570">
    <property type="entry name" value="ESCRT-II_cplx_Vps25-sub"/>
</dbReference>
<dbReference type="InterPro" id="IPR036390">
    <property type="entry name" value="WH_DNA-bd_sf"/>
</dbReference>
<comment type="caution">
    <text evidence="5">The sequence shown here is derived from an EMBL/GenBank/DDBJ whole genome shotgun (WGS) entry which is preliminary data.</text>
</comment>
<organism evidence="5 6">
    <name type="scientific">Diversispora eburnea</name>
    <dbReference type="NCBI Taxonomy" id="1213867"/>
    <lineage>
        <taxon>Eukaryota</taxon>
        <taxon>Fungi</taxon>
        <taxon>Fungi incertae sedis</taxon>
        <taxon>Mucoromycota</taxon>
        <taxon>Glomeromycotina</taxon>
        <taxon>Glomeromycetes</taxon>
        <taxon>Diversisporales</taxon>
        <taxon>Diversisporaceae</taxon>
        <taxon>Diversispora</taxon>
    </lineage>
</organism>
<dbReference type="Proteomes" id="UP000789706">
    <property type="component" value="Unassembled WGS sequence"/>
</dbReference>
<proteinExistence type="inferred from homology"/>
<evidence type="ECO:0000256" key="2">
    <source>
        <dbReference type="ARBA" id="ARBA00022448"/>
    </source>
</evidence>
<keyword evidence="2" id="KW-0813">Transport</keyword>
<dbReference type="GO" id="GO:0005198">
    <property type="term" value="F:structural molecule activity"/>
    <property type="evidence" value="ECO:0007669"/>
    <property type="project" value="TreeGrafter"/>
</dbReference>
<dbReference type="InterPro" id="IPR036388">
    <property type="entry name" value="WH-like_DNA-bd_sf"/>
</dbReference>
<reference evidence="5" key="1">
    <citation type="submission" date="2021-06" db="EMBL/GenBank/DDBJ databases">
        <authorList>
            <person name="Kallberg Y."/>
            <person name="Tangrot J."/>
            <person name="Rosling A."/>
        </authorList>
    </citation>
    <scope>NUCLEOTIDE SEQUENCE</scope>
    <source>
        <strain evidence="5">AZ414A</strain>
    </source>
</reference>